<dbReference type="GO" id="GO:0006511">
    <property type="term" value="P:ubiquitin-dependent protein catabolic process"/>
    <property type="evidence" value="ECO:0007669"/>
    <property type="project" value="UniProtKB-UniRule"/>
</dbReference>
<evidence type="ECO:0000256" key="7">
    <source>
        <dbReference type="ARBA" id="ARBA00022807"/>
    </source>
</evidence>
<comment type="caution">
    <text evidence="15">The sequence shown here is derived from an EMBL/GenBank/DDBJ whole genome shotgun (WGS) entry which is preliminary data.</text>
</comment>
<dbReference type="InterPro" id="IPR041507">
    <property type="entry name" value="UCH_C"/>
</dbReference>
<keyword evidence="6 9" id="KW-0378">Hydrolase</keyword>
<dbReference type="Gene3D" id="1.20.58.860">
    <property type="match status" value="1"/>
</dbReference>
<dbReference type="Proteomes" id="UP000824469">
    <property type="component" value="Unassembled WGS sequence"/>
</dbReference>
<name>A0AA38CFT3_TAXCH</name>
<evidence type="ECO:0000313" key="16">
    <source>
        <dbReference type="Proteomes" id="UP000824469"/>
    </source>
</evidence>
<dbReference type="GO" id="GO:0016579">
    <property type="term" value="P:protein deubiquitination"/>
    <property type="evidence" value="ECO:0007669"/>
    <property type="project" value="InterPro"/>
</dbReference>
<feature type="domain" description="UCH catalytic" evidence="14">
    <location>
        <begin position="2"/>
        <end position="217"/>
    </location>
</feature>
<dbReference type="EMBL" id="JAHRHJ020000011">
    <property type="protein sequence ID" value="KAH9295844.1"/>
    <property type="molecule type" value="Genomic_DNA"/>
</dbReference>
<dbReference type="InterPro" id="IPR017390">
    <property type="entry name" value="Ubiquitinyl_hydrolase_UCH37"/>
</dbReference>
<organism evidence="15 16">
    <name type="scientific">Taxus chinensis</name>
    <name type="common">Chinese yew</name>
    <name type="synonym">Taxus wallichiana var. chinensis</name>
    <dbReference type="NCBI Taxonomy" id="29808"/>
    <lineage>
        <taxon>Eukaryota</taxon>
        <taxon>Viridiplantae</taxon>
        <taxon>Streptophyta</taxon>
        <taxon>Embryophyta</taxon>
        <taxon>Tracheophyta</taxon>
        <taxon>Spermatophyta</taxon>
        <taxon>Pinopsida</taxon>
        <taxon>Pinidae</taxon>
        <taxon>Conifers II</taxon>
        <taxon>Cupressales</taxon>
        <taxon>Taxaceae</taxon>
        <taxon>Taxus</taxon>
    </lineage>
</organism>
<dbReference type="Gene3D" id="3.40.532.10">
    <property type="entry name" value="Peptidase C12, ubiquitin carboxyl-terminal hydrolase"/>
    <property type="match status" value="1"/>
</dbReference>
<evidence type="ECO:0000256" key="2">
    <source>
        <dbReference type="ARBA" id="ARBA00004123"/>
    </source>
</evidence>
<dbReference type="GO" id="GO:0005634">
    <property type="term" value="C:nucleus"/>
    <property type="evidence" value="ECO:0007669"/>
    <property type="project" value="UniProtKB-SubCell"/>
</dbReference>
<keyword evidence="8" id="KW-0539">Nucleus</keyword>
<evidence type="ECO:0000256" key="11">
    <source>
        <dbReference type="PROSITE-ProRule" id="PRU01393"/>
    </source>
</evidence>
<keyword evidence="4 9" id="KW-0645">Protease</keyword>
<dbReference type="FunFam" id="3.40.532.10:FF:000003">
    <property type="entry name" value="Ubiquitin carboxyl-terminal hydrolase"/>
    <property type="match status" value="1"/>
</dbReference>
<evidence type="ECO:0000259" key="14">
    <source>
        <dbReference type="PROSITE" id="PS52048"/>
    </source>
</evidence>
<keyword evidence="7 9" id="KW-0788">Thiol protease</keyword>
<dbReference type="GO" id="GO:0005737">
    <property type="term" value="C:cytoplasm"/>
    <property type="evidence" value="ECO:0007669"/>
    <property type="project" value="TreeGrafter"/>
</dbReference>
<evidence type="ECO:0000256" key="5">
    <source>
        <dbReference type="ARBA" id="ARBA00022786"/>
    </source>
</evidence>
<keyword evidence="16" id="KW-1185">Reference proteome</keyword>
<sequence>MSWFAIESDPGVLTEVIQQMKVKGVRVEELFSLSRECLNDLLPIYGLIFLCNMRLPQNDNRPVLDPHHCSANLFFAKQHVNNGFATQAIISILMNCPQLDIGHPLSNLKELSRNFPPALKSLSIANDEAIRNAHNSFAKPGPSVPDSTCEDGVFTFIDYVPVDNNIYELDGLKEGPIYLGDFNGGLDWLDVVIPIIQERVDKYSHADIEFTVLAVIKDRKEEYNTRLRDLQSRKEQILKELRERPDAGGNEAFIESLQRILGETNSELDLVKHNISMENEKIIKWRKEIKVRKHDYDPFYFNFLKIVSEKEELNDLIEKARALQEE</sequence>
<dbReference type="InterPro" id="IPR036959">
    <property type="entry name" value="Peptidase_C12_UCH_sf"/>
</dbReference>
<dbReference type="PIRSF" id="PIRSF038120">
    <property type="entry name" value="Ubiquitinyl_hydrolase_UCH37"/>
    <property type="match status" value="1"/>
</dbReference>
<comment type="catalytic activity">
    <reaction evidence="1 9 12">
        <text>Thiol-dependent hydrolysis of ester, thioester, amide, peptide and isopeptide bonds formed by the C-terminal Gly of ubiquitin (a 76-residue protein attached to proteins as an intracellular targeting signal).</text>
        <dbReference type="EC" id="3.4.19.12"/>
    </reaction>
</comment>
<comment type="subcellular location">
    <subcellularLocation>
        <location evidence="2">Nucleus</location>
    </subcellularLocation>
</comment>
<dbReference type="InterPro" id="IPR038765">
    <property type="entry name" value="Papain-like_cys_pep_sf"/>
</dbReference>
<evidence type="ECO:0000256" key="12">
    <source>
        <dbReference type="RuleBase" id="RU361215"/>
    </source>
</evidence>
<evidence type="ECO:0000256" key="9">
    <source>
        <dbReference type="PIRNR" id="PIRNR038120"/>
    </source>
</evidence>
<dbReference type="InterPro" id="IPR001578">
    <property type="entry name" value="Peptidase_C12_UCH"/>
</dbReference>
<accession>A0AA38CFT3</accession>
<dbReference type="GO" id="GO:0004843">
    <property type="term" value="F:cysteine-type deubiquitinase activity"/>
    <property type="evidence" value="ECO:0007669"/>
    <property type="project" value="UniProtKB-UniRule"/>
</dbReference>
<dbReference type="PANTHER" id="PTHR10589">
    <property type="entry name" value="UBIQUITIN CARBOXYL-TERMINAL HYDROLASE"/>
    <property type="match status" value="1"/>
</dbReference>
<dbReference type="EC" id="3.4.19.12" evidence="9 12"/>
<dbReference type="AlphaFoldDB" id="A0AA38CFT3"/>
<comment type="caution">
    <text evidence="11">Lacks conserved residue(s) required for the propagation of feature annotation.</text>
</comment>
<dbReference type="PRINTS" id="PR00707">
    <property type="entry name" value="UBCTHYDRLASE"/>
</dbReference>
<evidence type="ECO:0000256" key="10">
    <source>
        <dbReference type="PIRSR" id="PIRSR038120-2"/>
    </source>
</evidence>
<dbReference type="Pfam" id="PF18031">
    <property type="entry name" value="UCH_C"/>
    <property type="match status" value="1"/>
</dbReference>
<evidence type="ECO:0000256" key="6">
    <source>
        <dbReference type="ARBA" id="ARBA00022801"/>
    </source>
</evidence>
<dbReference type="PROSITE" id="PS52049">
    <property type="entry name" value="ULD"/>
    <property type="match status" value="1"/>
</dbReference>
<evidence type="ECO:0000313" key="15">
    <source>
        <dbReference type="EMBL" id="KAH9295844.1"/>
    </source>
</evidence>
<evidence type="ECO:0000256" key="13">
    <source>
        <dbReference type="SAM" id="Coils"/>
    </source>
</evidence>
<reference evidence="15 16" key="1">
    <citation type="journal article" date="2021" name="Nat. Plants">
        <title>The Taxus genome provides insights into paclitaxel biosynthesis.</title>
        <authorList>
            <person name="Xiong X."/>
            <person name="Gou J."/>
            <person name="Liao Q."/>
            <person name="Li Y."/>
            <person name="Zhou Q."/>
            <person name="Bi G."/>
            <person name="Li C."/>
            <person name="Du R."/>
            <person name="Wang X."/>
            <person name="Sun T."/>
            <person name="Guo L."/>
            <person name="Liang H."/>
            <person name="Lu P."/>
            <person name="Wu Y."/>
            <person name="Zhang Z."/>
            <person name="Ro D.K."/>
            <person name="Shang Y."/>
            <person name="Huang S."/>
            <person name="Yan J."/>
        </authorList>
    </citation>
    <scope>NUCLEOTIDE SEQUENCE [LARGE SCALE GENOMIC DNA]</scope>
    <source>
        <tissue evidence="15">Leaf</tissue>
    </source>
</reference>
<feature type="coiled-coil region" evidence="13">
    <location>
        <begin position="213"/>
        <end position="244"/>
    </location>
</feature>
<keyword evidence="5 9" id="KW-0833">Ubl conjugation pathway</keyword>
<evidence type="ECO:0000256" key="3">
    <source>
        <dbReference type="ARBA" id="ARBA00009326"/>
    </source>
</evidence>
<dbReference type="Pfam" id="PF01088">
    <property type="entry name" value="Peptidase_C12"/>
    <property type="match status" value="1"/>
</dbReference>
<keyword evidence="13" id="KW-0175">Coiled coil</keyword>
<evidence type="ECO:0000256" key="8">
    <source>
        <dbReference type="ARBA" id="ARBA00023242"/>
    </source>
</evidence>
<proteinExistence type="inferred from homology"/>
<dbReference type="PROSITE" id="PS52048">
    <property type="entry name" value="UCH_DOMAIN"/>
    <property type="match status" value="1"/>
</dbReference>
<comment type="similarity">
    <text evidence="3 9 11 12">Belongs to the peptidase C12 family.</text>
</comment>
<dbReference type="PANTHER" id="PTHR10589:SF16">
    <property type="entry name" value="UBIQUITIN CARBOXYL-TERMINAL HYDROLASE ISOZYME L5"/>
    <property type="match status" value="1"/>
</dbReference>
<evidence type="ECO:0000256" key="1">
    <source>
        <dbReference type="ARBA" id="ARBA00000707"/>
    </source>
</evidence>
<protein>
    <recommendedName>
        <fullName evidence="9 12">Ubiquitin carboxyl-terminal hydrolase</fullName>
        <ecNumber evidence="9 12">3.4.19.12</ecNumber>
    </recommendedName>
</protein>
<gene>
    <name evidence="15" type="ORF">KI387_039432</name>
</gene>
<feature type="site" description="Important for enzyme activity" evidence="10">
    <location>
        <position position="170"/>
    </location>
</feature>
<dbReference type="SUPFAM" id="SSF54001">
    <property type="entry name" value="Cysteine proteinases"/>
    <property type="match status" value="1"/>
</dbReference>
<evidence type="ECO:0000256" key="4">
    <source>
        <dbReference type="ARBA" id="ARBA00022670"/>
    </source>
</evidence>